<dbReference type="Gene3D" id="3.30.70.260">
    <property type="match status" value="1"/>
</dbReference>
<dbReference type="EMBL" id="CP116346">
    <property type="protein sequence ID" value="WIT12820.1"/>
    <property type="molecule type" value="Genomic_DNA"/>
</dbReference>
<organism evidence="3 4">
    <name type="scientific">Paucibacter sediminis</name>
    <dbReference type="NCBI Taxonomy" id="3019553"/>
    <lineage>
        <taxon>Bacteria</taxon>
        <taxon>Pseudomonadati</taxon>
        <taxon>Pseudomonadota</taxon>
        <taxon>Betaproteobacteria</taxon>
        <taxon>Burkholderiales</taxon>
        <taxon>Sphaerotilaceae</taxon>
        <taxon>Roseateles</taxon>
    </lineage>
</organism>
<reference evidence="3" key="1">
    <citation type="submission" date="2023-01" db="EMBL/GenBank/DDBJ databases">
        <title>Whole genome sequence of Paucibacter sp. S2-9 isolated from pond sediment.</title>
        <authorList>
            <person name="Jung J.Y."/>
        </authorList>
    </citation>
    <scope>NUCLEOTIDE SEQUENCE</scope>
    <source>
        <strain evidence="3">S2-9</strain>
    </source>
</reference>
<evidence type="ECO:0000313" key="3">
    <source>
        <dbReference type="EMBL" id="WIT12820.1"/>
    </source>
</evidence>
<accession>A0AA95NEL8</accession>
<name>A0AA95NEL8_9BURK</name>
<dbReference type="PANTHER" id="PTHR38036:SF1">
    <property type="entry name" value="UPF0250 PROTEIN YBED"/>
    <property type="match status" value="1"/>
</dbReference>
<dbReference type="Pfam" id="PF04359">
    <property type="entry name" value="DUF493"/>
    <property type="match status" value="1"/>
</dbReference>
<dbReference type="KEGG" id="pais:PFX98_04220"/>
<keyword evidence="4" id="KW-1185">Reference proteome</keyword>
<evidence type="ECO:0000313" key="4">
    <source>
        <dbReference type="Proteomes" id="UP001177769"/>
    </source>
</evidence>
<sequence length="94" mass="10583">MDFNRPIPPEESLIEYPSRFPIKVMGAHVEGFVEAIVMVAQQFDPEFDGTTVERRPSSGGKYLGLTITVTATSREQLDELYRTLTTHPMVKVVL</sequence>
<dbReference type="AlphaFoldDB" id="A0AA95NEL8"/>
<dbReference type="PANTHER" id="PTHR38036">
    <property type="entry name" value="UPF0250 PROTEIN YBED"/>
    <property type="match status" value="1"/>
</dbReference>
<gene>
    <name evidence="3" type="ORF">PFX98_04220</name>
</gene>
<dbReference type="InterPro" id="IPR027471">
    <property type="entry name" value="YbeD-like_sf"/>
</dbReference>
<dbReference type="NCBIfam" id="NF002533">
    <property type="entry name" value="PRK02047.1"/>
    <property type="match status" value="1"/>
</dbReference>
<dbReference type="RefSeq" id="WP_285233921.1">
    <property type="nucleotide sequence ID" value="NZ_CP116346.1"/>
</dbReference>
<proteinExistence type="inferred from homology"/>
<evidence type="ECO:0000256" key="1">
    <source>
        <dbReference type="ARBA" id="ARBA00008460"/>
    </source>
</evidence>
<comment type="similarity">
    <text evidence="1 2">Belongs to the UPF0250 family.</text>
</comment>
<dbReference type="Proteomes" id="UP001177769">
    <property type="component" value="Chromosome"/>
</dbReference>
<dbReference type="HAMAP" id="MF_00659">
    <property type="entry name" value="UPF0250"/>
    <property type="match status" value="1"/>
</dbReference>
<protein>
    <recommendedName>
        <fullName evidence="2">UPF0250 protein PFX98_04220</fullName>
    </recommendedName>
</protein>
<dbReference type="InterPro" id="IPR007454">
    <property type="entry name" value="UPF0250_YbeD-like"/>
</dbReference>
<evidence type="ECO:0000256" key="2">
    <source>
        <dbReference type="HAMAP-Rule" id="MF_00659"/>
    </source>
</evidence>
<dbReference type="SUPFAM" id="SSF117991">
    <property type="entry name" value="YbeD/HP0495-like"/>
    <property type="match status" value="1"/>
</dbReference>